<evidence type="ECO:0000259" key="11">
    <source>
        <dbReference type="PROSITE" id="PS51866"/>
    </source>
</evidence>
<evidence type="ECO:0000256" key="9">
    <source>
        <dbReference type="PROSITE-ProRule" id="PRU01213"/>
    </source>
</evidence>
<keyword evidence="8" id="KW-0472">Membrane</keyword>
<evidence type="ECO:0000259" key="10">
    <source>
        <dbReference type="PROSITE" id="PS50893"/>
    </source>
</evidence>
<dbReference type="InterPro" id="IPR008995">
    <property type="entry name" value="Mo/tungstate-bd_C_term_dom"/>
</dbReference>
<dbReference type="Gene3D" id="2.40.50.100">
    <property type="match status" value="1"/>
</dbReference>
<keyword evidence="6 12" id="KW-0067">ATP-binding</keyword>
<keyword evidence="2" id="KW-1003">Cell membrane</keyword>
<feature type="domain" description="Mop" evidence="11">
    <location>
        <begin position="291"/>
        <end position="355"/>
    </location>
</feature>
<dbReference type="PANTHER" id="PTHR43514:SF10">
    <property type="entry name" value="MOLYBDENUM IMPORT ATP-BINDING PROTEIN MODC 2"/>
    <property type="match status" value="1"/>
</dbReference>
<dbReference type="AlphaFoldDB" id="A0A8J6TVC9"/>
<feature type="domain" description="ABC transporter" evidence="10">
    <location>
        <begin position="1"/>
        <end position="232"/>
    </location>
</feature>
<reference evidence="12 13" key="1">
    <citation type="submission" date="2020-08" db="EMBL/GenBank/DDBJ databases">
        <title>Bridging the membrane lipid divide: bacteria of the FCB group superphylum have the potential to synthesize archaeal ether lipids.</title>
        <authorList>
            <person name="Villanueva L."/>
            <person name="Von Meijenfeldt F.A.B."/>
            <person name="Westbye A.B."/>
            <person name="Yadav S."/>
            <person name="Hopmans E.C."/>
            <person name="Dutilh B.E."/>
            <person name="Sinninghe Damste J.S."/>
        </authorList>
    </citation>
    <scope>NUCLEOTIDE SEQUENCE [LARGE SCALE GENOMIC DNA]</scope>
    <source>
        <strain evidence="12">NIOZ-UU100</strain>
    </source>
</reference>
<keyword evidence="1" id="KW-0813">Transport</keyword>
<keyword evidence="4" id="KW-0997">Cell inner membrane</keyword>
<dbReference type="InterPro" id="IPR003593">
    <property type="entry name" value="AAA+_ATPase"/>
</dbReference>
<dbReference type="EMBL" id="JACNFK010000011">
    <property type="protein sequence ID" value="MBC8518895.1"/>
    <property type="molecule type" value="Genomic_DNA"/>
</dbReference>
<sequence length="355" mass="38837">MTIECKLRMERGGFVLDTDMTIPGRGITAIFGPSGCGKTTLLRVIAGLEKNSKGVLKVDGSIWQDDHSFVPPHQRPVGYVFQEASLFAHLSVQGNLEYGISRVPVAERKVLLDRAIELLDITPLLERKTTQLSGGERQRVAIARALAVSPKILLMDEPLSALDMQRKREIMPYLESLHDELDIPVIYVSHSPDEVARLADHLILLEDGEVKGSGAIGDILTRSDLPMAHGDDAASLIQARVAGHDDKFDLTYIDFPGGRFTVAHRSLPVGNPVRLRVAARDVSLTREHQSDTSILNIFPVTVAELTLEGSAQVMVRLMAGGVPMLSRITRKSADILELEQGKTIYAQVKSVALLS</sequence>
<evidence type="ECO:0000256" key="8">
    <source>
        <dbReference type="ARBA" id="ARBA00023136"/>
    </source>
</evidence>
<name>A0A8J6TVC9_9GAMM</name>
<dbReference type="PANTHER" id="PTHR43514">
    <property type="entry name" value="ABC TRANSPORTER I FAMILY MEMBER 10"/>
    <property type="match status" value="1"/>
</dbReference>
<comment type="caution">
    <text evidence="12">The sequence shown here is derived from an EMBL/GenBank/DDBJ whole genome shotgun (WGS) entry which is preliminary data.</text>
</comment>
<dbReference type="GO" id="GO:0015098">
    <property type="term" value="F:molybdate ion transmembrane transporter activity"/>
    <property type="evidence" value="ECO:0007669"/>
    <property type="project" value="InterPro"/>
</dbReference>
<proteinExistence type="predicted"/>
<dbReference type="GO" id="GO:0016020">
    <property type="term" value="C:membrane"/>
    <property type="evidence" value="ECO:0007669"/>
    <property type="project" value="InterPro"/>
</dbReference>
<dbReference type="PROSITE" id="PS51866">
    <property type="entry name" value="MOP"/>
    <property type="match status" value="1"/>
</dbReference>
<keyword evidence="3 9" id="KW-0500">Molybdenum</keyword>
<evidence type="ECO:0000313" key="13">
    <source>
        <dbReference type="Proteomes" id="UP000654401"/>
    </source>
</evidence>
<dbReference type="InterPro" id="IPR005116">
    <property type="entry name" value="Transp-assoc_OB_typ1"/>
</dbReference>
<evidence type="ECO:0000256" key="3">
    <source>
        <dbReference type="ARBA" id="ARBA00022505"/>
    </source>
</evidence>
<dbReference type="SUPFAM" id="SSF52540">
    <property type="entry name" value="P-loop containing nucleoside triphosphate hydrolases"/>
    <property type="match status" value="1"/>
</dbReference>
<dbReference type="InterPro" id="IPR004606">
    <property type="entry name" value="Mop_domain"/>
</dbReference>
<gene>
    <name evidence="12" type="primary">modC</name>
    <name evidence="12" type="ORF">H8D24_00615</name>
</gene>
<evidence type="ECO:0000256" key="4">
    <source>
        <dbReference type="ARBA" id="ARBA00022519"/>
    </source>
</evidence>
<evidence type="ECO:0000256" key="5">
    <source>
        <dbReference type="ARBA" id="ARBA00022741"/>
    </source>
</evidence>
<dbReference type="Gene3D" id="3.40.50.300">
    <property type="entry name" value="P-loop containing nucleotide triphosphate hydrolases"/>
    <property type="match status" value="1"/>
</dbReference>
<evidence type="ECO:0000256" key="6">
    <source>
        <dbReference type="ARBA" id="ARBA00022840"/>
    </source>
</evidence>
<keyword evidence="5" id="KW-0547">Nucleotide-binding</keyword>
<dbReference type="PROSITE" id="PS50893">
    <property type="entry name" value="ABC_TRANSPORTER_2"/>
    <property type="match status" value="1"/>
</dbReference>
<evidence type="ECO:0000256" key="7">
    <source>
        <dbReference type="ARBA" id="ARBA00022967"/>
    </source>
</evidence>
<dbReference type="Proteomes" id="UP000654401">
    <property type="component" value="Unassembled WGS sequence"/>
</dbReference>
<dbReference type="InterPro" id="IPR017871">
    <property type="entry name" value="ABC_transporter-like_CS"/>
</dbReference>
<dbReference type="Pfam" id="PF03459">
    <property type="entry name" value="TOBE"/>
    <property type="match status" value="1"/>
</dbReference>
<dbReference type="InterPro" id="IPR003439">
    <property type="entry name" value="ABC_transporter-like_ATP-bd"/>
</dbReference>
<organism evidence="12 13">
    <name type="scientific">Candidatus Thiopontia autotrophica</name>
    <dbReference type="NCBI Taxonomy" id="2841688"/>
    <lineage>
        <taxon>Bacteria</taxon>
        <taxon>Pseudomonadati</taxon>
        <taxon>Pseudomonadota</taxon>
        <taxon>Gammaproteobacteria</taxon>
        <taxon>Candidatus Thiopontia</taxon>
    </lineage>
</organism>
<keyword evidence="7" id="KW-1278">Translocase</keyword>
<dbReference type="GO" id="GO:0016887">
    <property type="term" value="F:ATP hydrolysis activity"/>
    <property type="evidence" value="ECO:0007669"/>
    <property type="project" value="InterPro"/>
</dbReference>
<protein>
    <submittedName>
        <fullName evidence="12">Molybdenum ABC transporter ATP-binding protein</fullName>
    </submittedName>
</protein>
<dbReference type="SMART" id="SM00382">
    <property type="entry name" value="AAA"/>
    <property type="match status" value="1"/>
</dbReference>
<evidence type="ECO:0000313" key="12">
    <source>
        <dbReference type="EMBL" id="MBC8518895.1"/>
    </source>
</evidence>
<dbReference type="InterPro" id="IPR027417">
    <property type="entry name" value="P-loop_NTPase"/>
</dbReference>
<dbReference type="Pfam" id="PF00005">
    <property type="entry name" value="ABC_tran"/>
    <property type="match status" value="1"/>
</dbReference>
<evidence type="ECO:0000256" key="1">
    <source>
        <dbReference type="ARBA" id="ARBA00022448"/>
    </source>
</evidence>
<dbReference type="InterPro" id="IPR050334">
    <property type="entry name" value="Molybdenum_import_ModC"/>
</dbReference>
<dbReference type="PROSITE" id="PS00211">
    <property type="entry name" value="ABC_TRANSPORTER_1"/>
    <property type="match status" value="1"/>
</dbReference>
<dbReference type="InterPro" id="IPR011868">
    <property type="entry name" value="ModC_ABC_ATP-bd"/>
</dbReference>
<dbReference type="NCBIfam" id="TIGR02142">
    <property type="entry name" value="modC_ABC"/>
    <property type="match status" value="1"/>
</dbReference>
<evidence type="ECO:0000256" key="2">
    <source>
        <dbReference type="ARBA" id="ARBA00022475"/>
    </source>
</evidence>
<dbReference type="SUPFAM" id="SSF50331">
    <property type="entry name" value="MOP-like"/>
    <property type="match status" value="1"/>
</dbReference>
<dbReference type="GO" id="GO:0005524">
    <property type="term" value="F:ATP binding"/>
    <property type="evidence" value="ECO:0007669"/>
    <property type="project" value="UniProtKB-KW"/>
</dbReference>
<dbReference type="GO" id="GO:0140359">
    <property type="term" value="F:ABC-type transporter activity"/>
    <property type="evidence" value="ECO:0007669"/>
    <property type="project" value="InterPro"/>
</dbReference>
<accession>A0A8J6TVC9</accession>